<dbReference type="PANTHER" id="PTHR24148">
    <property type="entry name" value="ANKYRIN REPEAT DOMAIN-CONTAINING PROTEIN 39 HOMOLOG-RELATED"/>
    <property type="match status" value="1"/>
</dbReference>
<evidence type="ECO:0000313" key="3">
    <source>
        <dbReference type="Proteomes" id="UP000799777"/>
    </source>
</evidence>
<name>A0A9P4H104_9PLEO</name>
<evidence type="ECO:0000313" key="2">
    <source>
        <dbReference type="EMBL" id="KAF2025617.1"/>
    </source>
</evidence>
<dbReference type="EMBL" id="ML978261">
    <property type="protein sequence ID" value="KAF2025617.1"/>
    <property type="molecule type" value="Genomic_DNA"/>
</dbReference>
<dbReference type="Pfam" id="PF06985">
    <property type="entry name" value="HET"/>
    <property type="match status" value="1"/>
</dbReference>
<protein>
    <recommendedName>
        <fullName evidence="1">Heterokaryon incompatibility domain-containing protein</fullName>
    </recommendedName>
</protein>
<keyword evidence="3" id="KW-1185">Reference proteome</keyword>
<reference evidence="2" key="1">
    <citation type="journal article" date="2020" name="Stud. Mycol.">
        <title>101 Dothideomycetes genomes: a test case for predicting lifestyles and emergence of pathogens.</title>
        <authorList>
            <person name="Haridas S."/>
            <person name="Albert R."/>
            <person name="Binder M."/>
            <person name="Bloem J."/>
            <person name="Labutti K."/>
            <person name="Salamov A."/>
            <person name="Andreopoulos B."/>
            <person name="Baker S."/>
            <person name="Barry K."/>
            <person name="Bills G."/>
            <person name="Bluhm B."/>
            <person name="Cannon C."/>
            <person name="Castanera R."/>
            <person name="Culley D."/>
            <person name="Daum C."/>
            <person name="Ezra D."/>
            <person name="Gonzalez J."/>
            <person name="Henrissat B."/>
            <person name="Kuo A."/>
            <person name="Liang C."/>
            <person name="Lipzen A."/>
            <person name="Lutzoni F."/>
            <person name="Magnuson J."/>
            <person name="Mondo S."/>
            <person name="Nolan M."/>
            <person name="Ohm R."/>
            <person name="Pangilinan J."/>
            <person name="Park H.-J."/>
            <person name="Ramirez L."/>
            <person name="Alfaro M."/>
            <person name="Sun H."/>
            <person name="Tritt A."/>
            <person name="Yoshinaga Y."/>
            <person name="Zwiers L.-H."/>
            <person name="Turgeon B."/>
            <person name="Goodwin S."/>
            <person name="Spatafora J."/>
            <person name="Crous P."/>
            <person name="Grigoriev I."/>
        </authorList>
    </citation>
    <scope>NUCLEOTIDE SEQUENCE</scope>
    <source>
        <strain evidence="2">CBS 110217</strain>
    </source>
</reference>
<dbReference type="OrthoDB" id="2157530at2759"/>
<gene>
    <name evidence="2" type="ORF">EK21DRAFT_76014</name>
</gene>
<dbReference type="Proteomes" id="UP000799777">
    <property type="component" value="Unassembled WGS sequence"/>
</dbReference>
<dbReference type="PANTHER" id="PTHR24148:SF73">
    <property type="entry name" value="HET DOMAIN PROTEIN (AFU_ORTHOLOGUE AFUA_8G01020)"/>
    <property type="match status" value="1"/>
</dbReference>
<proteinExistence type="predicted"/>
<dbReference type="InterPro" id="IPR052895">
    <property type="entry name" value="HetReg/Transcr_Mod"/>
</dbReference>
<dbReference type="AlphaFoldDB" id="A0A9P4H104"/>
<evidence type="ECO:0000259" key="1">
    <source>
        <dbReference type="Pfam" id="PF06985"/>
    </source>
</evidence>
<sequence>MSDKACLHPDIWKFDGLRCCLACGETVFETSLPKPALKTYPCGPTRYEYVDLNYTLGLEIRLCILLPGEPDDPLRCEIIHVNLEDEPEFEAVSYTWAGEDGDASLSHSIDCGNNNLVPITVNCQAVLRQLKQRGLRRRLWIDAICINQSRISERNHQVGLMDRVYSQAQRVRISITDRSIPAVNYRKLFYALQTGSTQQLEWFRTWRASLPFVILGVYGQDYLRHDSRPRLLLIPQTPTQVIQEVVLARTAYLLVNEHEILLSPEVLDSLNGIAMRHSCPLPGVLSSRWKAGQRPLADITDCLRAGLDGECADPRDKIFAVQSFMDPMARSFISIDYSLKPIEVYARAVIAVVATQRNLDVIFETNFGPYDWVLHSSMTLTLDDIKKYLAQKDSGTSHGKSQAKSISHGHDWRQFTHSEIGPWHATVEVLSAKELPLIPSQSAKTDPVPVVFGQTLRVQPCDNILPHFHGRAHYIDTINKAYIKPDSAPYRADAREMASIWKSHMAECPGHRKLPMDDWLVPYFLRRSTGHLSADSASQMAQYLGQHRRDPHVVHLQDLNDFLDTNISLGQFKRLFSTTNSVGFARPGFKLSDEVWAIDGARAPFILRRIADEQYSIVSECYLWAALELDYWDPGTKKGRWSENRQPHHEEQTRIIAIY</sequence>
<accession>A0A9P4H104</accession>
<dbReference type="InterPro" id="IPR010730">
    <property type="entry name" value="HET"/>
</dbReference>
<comment type="caution">
    <text evidence="2">The sequence shown here is derived from an EMBL/GenBank/DDBJ whole genome shotgun (WGS) entry which is preliminary data.</text>
</comment>
<feature type="domain" description="Heterokaryon incompatibility" evidence="1">
    <location>
        <begin position="89"/>
        <end position="179"/>
    </location>
</feature>
<organism evidence="2 3">
    <name type="scientific">Setomelanomma holmii</name>
    <dbReference type="NCBI Taxonomy" id="210430"/>
    <lineage>
        <taxon>Eukaryota</taxon>
        <taxon>Fungi</taxon>
        <taxon>Dikarya</taxon>
        <taxon>Ascomycota</taxon>
        <taxon>Pezizomycotina</taxon>
        <taxon>Dothideomycetes</taxon>
        <taxon>Pleosporomycetidae</taxon>
        <taxon>Pleosporales</taxon>
        <taxon>Pleosporineae</taxon>
        <taxon>Phaeosphaeriaceae</taxon>
        <taxon>Setomelanomma</taxon>
    </lineage>
</organism>